<dbReference type="OrthoDB" id="3190515at2759"/>
<feature type="compositionally biased region" description="Pro residues" evidence="1">
    <location>
        <begin position="49"/>
        <end position="58"/>
    </location>
</feature>
<feature type="transmembrane region" description="Helical" evidence="2">
    <location>
        <begin position="810"/>
        <end position="830"/>
    </location>
</feature>
<keyword evidence="2" id="KW-1133">Transmembrane helix</keyword>
<keyword evidence="4" id="KW-1185">Reference proteome</keyword>
<evidence type="ECO:0000256" key="2">
    <source>
        <dbReference type="SAM" id="Phobius"/>
    </source>
</evidence>
<keyword evidence="2" id="KW-0472">Membrane</keyword>
<dbReference type="AlphaFoldDB" id="A0A8H5HKS4"/>
<feature type="region of interest" description="Disordered" evidence="1">
    <location>
        <begin position="47"/>
        <end position="68"/>
    </location>
</feature>
<feature type="region of interest" description="Disordered" evidence="1">
    <location>
        <begin position="409"/>
        <end position="476"/>
    </location>
</feature>
<accession>A0A8H5HKS4</accession>
<feature type="compositionally biased region" description="Polar residues" evidence="1">
    <location>
        <begin position="328"/>
        <end position="339"/>
    </location>
</feature>
<dbReference type="Proteomes" id="UP000565441">
    <property type="component" value="Unassembled WGS sequence"/>
</dbReference>
<feature type="transmembrane region" description="Helical" evidence="2">
    <location>
        <begin position="785"/>
        <end position="804"/>
    </location>
</feature>
<evidence type="ECO:0000313" key="3">
    <source>
        <dbReference type="EMBL" id="KAF5385082.1"/>
    </source>
</evidence>
<organism evidence="3 4">
    <name type="scientific">Tricholomella constricta</name>
    <dbReference type="NCBI Taxonomy" id="117010"/>
    <lineage>
        <taxon>Eukaryota</taxon>
        <taxon>Fungi</taxon>
        <taxon>Dikarya</taxon>
        <taxon>Basidiomycota</taxon>
        <taxon>Agaricomycotina</taxon>
        <taxon>Agaricomycetes</taxon>
        <taxon>Agaricomycetidae</taxon>
        <taxon>Agaricales</taxon>
        <taxon>Tricholomatineae</taxon>
        <taxon>Lyophyllaceae</taxon>
        <taxon>Tricholomella</taxon>
    </lineage>
</organism>
<reference evidence="3 4" key="1">
    <citation type="journal article" date="2020" name="ISME J.">
        <title>Uncovering the hidden diversity of litter-decomposition mechanisms in mushroom-forming fungi.</title>
        <authorList>
            <person name="Floudas D."/>
            <person name="Bentzer J."/>
            <person name="Ahren D."/>
            <person name="Johansson T."/>
            <person name="Persson P."/>
            <person name="Tunlid A."/>
        </authorList>
    </citation>
    <scope>NUCLEOTIDE SEQUENCE [LARGE SCALE GENOMIC DNA]</scope>
    <source>
        <strain evidence="3 4">CBS 661.87</strain>
    </source>
</reference>
<name>A0A8H5HKS4_9AGAR</name>
<feature type="compositionally biased region" description="Basic and acidic residues" evidence="1">
    <location>
        <begin position="308"/>
        <end position="317"/>
    </location>
</feature>
<comment type="caution">
    <text evidence="3">The sequence shown here is derived from an EMBL/GenBank/DDBJ whole genome shotgun (WGS) entry which is preliminary data.</text>
</comment>
<protein>
    <submittedName>
        <fullName evidence="3">Uncharacterized protein</fullName>
    </submittedName>
</protein>
<feature type="transmembrane region" description="Helical" evidence="2">
    <location>
        <begin position="745"/>
        <end position="764"/>
    </location>
</feature>
<feature type="compositionally biased region" description="Polar residues" evidence="1">
    <location>
        <begin position="421"/>
        <end position="434"/>
    </location>
</feature>
<evidence type="ECO:0000256" key="1">
    <source>
        <dbReference type="SAM" id="MobiDB-lite"/>
    </source>
</evidence>
<feature type="region of interest" description="Disordered" evidence="1">
    <location>
        <begin position="308"/>
        <end position="339"/>
    </location>
</feature>
<feature type="compositionally biased region" description="Basic and acidic residues" evidence="1">
    <location>
        <begin position="455"/>
        <end position="476"/>
    </location>
</feature>
<proteinExistence type="predicted"/>
<gene>
    <name evidence="3" type="ORF">D9615_001316</name>
</gene>
<sequence>MNMIYPRILQDVQRALKLKARREARVTNRSTPARPELTSFRPQIATSAIPPPAVPVSPTPHRESISSDLDFSPSTTISLLHPVPASLDNGITLDWSGFDEKPESRWKLTSSKRKEKEVMPLFSTVMEQQETVYGDKITRLKTAATPQTLRKAKLTQDQLGRRYNLVYGLLSAGSPLSITKVARWYGQQDVLIRNSLEKAEPFTWLKHLDRRGAKAPERSPWNISALIAEEYIQAQSRHDPMTTIPENSPLQEISHNVPASPSFVNTQLVPITSRTSLNNVLGPSIARKMSLEGAVSFEPLVDSTRTSLDVDSHRSHDSSFSSLPMGLVSTTPNSPISNRLQLRENPSRLTKKLLNNGSSVERLLSEESDHMSLDNRAAAMLSSDLNLKVVAASDESENDSHQKAGITLQLTAPTPSDIDAPQSQIVRPAAQQSRPGVDRVLGRRRNRVPLPPADRTSESSETKQQQEADEEKAHEVKTRTQVDCWHRLLEQATAHNHRIRQLLNRISVGIREFEAAQSNAMASLGITHIGLPRDLIDAFGHDPAAVTGATRRFQGWRAVDDIQNRLLRQRDVFHAFLSRASTDVAVPKSVLDDPISSLIQSLEALEIQNQKIAGRATEVDKALKSVQATHVEVKEDYRRTLSRVSVVYPEVRIPILLSLAACLRLFKLSYIVALEESYKDQYQQVWEFGMDTLTFLLDSVTPFWRTYGKPIGEDIRDFLIIPLYRNEFTGEAKRYPILRIPKRSFRHWLGLVFFFFASVSVNILQSRAALSSSTHYKLPMIPYESIRWTALPFFWISIIIQWWAVLAECAVVFLQLAVVFWWVGWSVGIFA</sequence>
<keyword evidence="2" id="KW-0812">Transmembrane</keyword>
<dbReference type="EMBL" id="JAACJP010000004">
    <property type="protein sequence ID" value="KAF5385082.1"/>
    <property type="molecule type" value="Genomic_DNA"/>
</dbReference>
<evidence type="ECO:0000313" key="4">
    <source>
        <dbReference type="Proteomes" id="UP000565441"/>
    </source>
</evidence>